<keyword evidence="2 6" id="KW-0812">Transmembrane</keyword>
<evidence type="ECO:0000256" key="5">
    <source>
        <dbReference type="SAM" id="MobiDB-lite"/>
    </source>
</evidence>
<evidence type="ECO:0000256" key="3">
    <source>
        <dbReference type="ARBA" id="ARBA00022989"/>
    </source>
</evidence>
<comment type="caution">
    <text evidence="7">The sequence shown here is derived from an EMBL/GenBank/DDBJ whole genome shotgun (WGS) entry which is preliminary data.</text>
</comment>
<reference evidence="7 8" key="1">
    <citation type="submission" date="2020-08" db="EMBL/GenBank/DDBJ databases">
        <title>Plant Genome Project.</title>
        <authorList>
            <person name="Zhang R.-G."/>
        </authorList>
    </citation>
    <scope>NUCLEOTIDE SEQUENCE [LARGE SCALE GENOMIC DNA]</scope>
    <source>
        <tissue evidence="7">Rhizome</tissue>
    </source>
</reference>
<feature type="region of interest" description="Disordered" evidence="5">
    <location>
        <begin position="173"/>
        <end position="199"/>
    </location>
</feature>
<name>A0A8J5GER1_ZINOF</name>
<dbReference type="PANTHER" id="PTHR43184">
    <property type="entry name" value="MAJOR FACILITATOR SUPERFAMILY TRANSPORTER 16, ISOFORM B"/>
    <property type="match status" value="1"/>
</dbReference>
<dbReference type="SUPFAM" id="SSF103473">
    <property type="entry name" value="MFS general substrate transporter"/>
    <property type="match status" value="1"/>
</dbReference>
<dbReference type="GO" id="GO:0055062">
    <property type="term" value="P:phosphate ion homeostasis"/>
    <property type="evidence" value="ECO:0007669"/>
    <property type="project" value="TreeGrafter"/>
</dbReference>
<comment type="subcellular location">
    <subcellularLocation>
        <location evidence="1">Membrane</location>
        <topology evidence="1">Multi-pass membrane protein</topology>
    </subcellularLocation>
</comment>
<feature type="transmembrane region" description="Helical" evidence="6">
    <location>
        <begin position="28"/>
        <end position="47"/>
    </location>
</feature>
<protein>
    <submittedName>
        <fullName evidence="7">Uncharacterized protein</fullName>
    </submittedName>
</protein>
<dbReference type="Gene3D" id="1.20.1250.20">
    <property type="entry name" value="MFS general substrate transporter like domains"/>
    <property type="match status" value="1"/>
</dbReference>
<feature type="transmembrane region" description="Helical" evidence="6">
    <location>
        <begin position="99"/>
        <end position="116"/>
    </location>
</feature>
<evidence type="ECO:0000313" key="7">
    <source>
        <dbReference type="EMBL" id="KAG6500293.1"/>
    </source>
</evidence>
<keyword evidence="3 6" id="KW-1133">Transmembrane helix</keyword>
<evidence type="ECO:0000256" key="4">
    <source>
        <dbReference type="ARBA" id="ARBA00023136"/>
    </source>
</evidence>
<evidence type="ECO:0000256" key="1">
    <source>
        <dbReference type="ARBA" id="ARBA00004141"/>
    </source>
</evidence>
<dbReference type="GO" id="GO:0016020">
    <property type="term" value="C:membrane"/>
    <property type="evidence" value="ECO:0007669"/>
    <property type="project" value="UniProtKB-SubCell"/>
</dbReference>
<dbReference type="EMBL" id="JACMSC010000011">
    <property type="protein sequence ID" value="KAG6500293.1"/>
    <property type="molecule type" value="Genomic_DNA"/>
</dbReference>
<dbReference type="InterPro" id="IPR036259">
    <property type="entry name" value="MFS_trans_sf"/>
</dbReference>
<evidence type="ECO:0000313" key="8">
    <source>
        <dbReference type="Proteomes" id="UP000734854"/>
    </source>
</evidence>
<evidence type="ECO:0000256" key="6">
    <source>
        <dbReference type="SAM" id="Phobius"/>
    </source>
</evidence>
<keyword evidence="4 6" id="KW-0472">Membrane</keyword>
<dbReference type="AlphaFoldDB" id="A0A8J5GER1"/>
<evidence type="ECO:0000256" key="2">
    <source>
        <dbReference type="ARBA" id="ARBA00022692"/>
    </source>
</evidence>
<keyword evidence="8" id="KW-1185">Reference proteome</keyword>
<dbReference type="PANTHER" id="PTHR43184:SF12">
    <property type="entry name" value="SUGAR PHOSPHATE EXCHANGER 3"/>
    <property type="match status" value="1"/>
</dbReference>
<sequence>MPGPPRRPHSAIPSLYIYRKYGGISKTINIALMMITGLFVNGPYALITTAVSADLGTHKSLKGDSRALATVTVIIDGTDSVGAAIRPLVTGFLSTKGRSSVFMMLMFGAFVAGTLLRRVRGLLRLSATAMTAGEGSDGCRQWLWPRERAAVAAGGGYGRGRGQRWLPAAAVAAGEGEGEGEPEVRSLGSVSRRGGRRQC</sequence>
<organism evidence="7 8">
    <name type="scientific">Zingiber officinale</name>
    <name type="common">Ginger</name>
    <name type="synonym">Amomum zingiber</name>
    <dbReference type="NCBI Taxonomy" id="94328"/>
    <lineage>
        <taxon>Eukaryota</taxon>
        <taxon>Viridiplantae</taxon>
        <taxon>Streptophyta</taxon>
        <taxon>Embryophyta</taxon>
        <taxon>Tracheophyta</taxon>
        <taxon>Spermatophyta</taxon>
        <taxon>Magnoliopsida</taxon>
        <taxon>Liliopsida</taxon>
        <taxon>Zingiberales</taxon>
        <taxon>Zingiberaceae</taxon>
        <taxon>Zingiber</taxon>
    </lineage>
</organism>
<dbReference type="Proteomes" id="UP000734854">
    <property type="component" value="Unassembled WGS sequence"/>
</dbReference>
<accession>A0A8J5GER1</accession>
<proteinExistence type="predicted"/>
<gene>
    <name evidence="7" type="ORF">ZIOFF_040136</name>
</gene>